<dbReference type="Proteomes" id="UP001357485">
    <property type="component" value="Unassembled WGS sequence"/>
</dbReference>
<sequence>MGLPIWRVPTDDKDKAKAKDTLKQDPTAASRSSIRRMASVRRRDHLLRVPRGSHSQRLERDGVIARPPPPAPEPVASLAEQDRFNVILRRAAEDYFTEAGHRFVFDVDIIGRSEPLPDDFESRNSIVNPFALPFTDDFAPAGGHAYAAQRSGRTIRDRFRGSSSSDGPSSRDGIRRPASTTGSSSLDTGHVAERPLPGAAARRGRNWPSLRNIRNGRAMERQSPTHPLRETWRVDQTNSPDPITNGLGDRQRSPSSLSSPGHDAWETMRTTITPDASFPTADSSFTSAVASAPFPNSNQESNENSNSSGSSPSTHITVPDEAEPAYDDFIACDSDTSSDSESGSDSGSDTEEHGATHSGRTATAADAQQLPARDPDQHSANVHQRSSAAAEYVRNYTERAARQAEQRWVDGDPATSLGVEPIRRYSSFGLSRTNHGDRADEPSLSAAAADSRPAAPLDATRAMQLLHARRARRWEDQRREHERQAARSEARIAALHRQMSRRRAQSERLTAEDHDTRPSRPAGPTGAEARAAAAHALPSTPGSPALGGTGDGNGADVRFRHAAVVQRVLHESDAERRTAYLNHRLLRRASRGSAATGTSSEDSAGEGGQGSRVLL</sequence>
<feature type="compositionally biased region" description="Basic and acidic residues" evidence="1">
    <location>
        <begin position="9"/>
        <end position="23"/>
    </location>
</feature>
<keyword evidence="3" id="KW-1185">Reference proteome</keyword>
<feature type="compositionally biased region" description="Low complexity" evidence="1">
    <location>
        <begin position="333"/>
        <end position="347"/>
    </location>
</feature>
<feature type="region of interest" description="Disordered" evidence="1">
    <location>
        <begin position="429"/>
        <end position="454"/>
    </location>
</feature>
<feature type="compositionally biased region" description="Low complexity" evidence="1">
    <location>
        <begin position="442"/>
        <end position="454"/>
    </location>
</feature>
<feature type="compositionally biased region" description="Low complexity" evidence="1">
    <location>
        <begin position="161"/>
        <end position="171"/>
    </location>
</feature>
<feature type="compositionally biased region" description="Low complexity" evidence="1">
    <location>
        <begin position="28"/>
        <end position="37"/>
    </location>
</feature>
<protein>
    <submittedName>
        <fullName evidence="2">Uncharacterized protein</fullName>
    </submittedName>
</protein>
<feature type="compositionally biased region" description="Polar residues" evidence="1">
    <location>
        <begin position="378"/>
        <end position="387"/>
    </location>
</feature>
<dbReference type="EMBL" id="JAVRRA010024763">
    <property type="protein sequence ID" value="KAK5129575.1"/>
    <property type="molecule type" value="Genomic_DNA"/>
</dbReference>
<feature type="region of interest" description="Disordered" evidence="1">
    <location>
        <begin position="496"/>
        <end position="554"/>
    </location>
</feature>
<feature type="region of interest" description="Disordered" evidence="1">
    <location>
        <begin position="1"/>
        <end position="78"/>
    </location>
</feature>
<feature type="region of interest" description="Disordered" evidence="1">
    <location>
        <begin position="146"/>
        <end position="264"/>
    </location>
</feature>
<organism evidence="2 3">
    <name type="scientific">Cryomyces antarcticus</name>
    <dbReference type="NCBI Taxonomy" id="329879"/>
    <lineage>
        <taxon>Eukaryota</taxon>
        <taxon>Fungi</taxon>
        <taxon>Dikarya</taxon>
        <taxon>Ascomycota</taxon>
        <taxon>Pezizomycotina</taxon>
        <taxon>Dothideomycetes</taxon>
        <taxon>Dothideomycetes incertae sedis</taxon>
        <taxon>Cryomyces</taxon>
    </lineage>
</organism>
<feature type="region of interest" description="Disordered" evidence="1">
    <location>
        <begin position="584"/>
        <end position="615"/>
    </location>
</feature>
<gene>
    <name evidence="2" type="ORF">LTR16_002070</name>
</gene>
<reference evidence="2 3" key="1">
    <citation type="submission" date="2023-08" db="EMBL/GenBank/DDBJ databases">
        <title>Black Yeasts Isolated from many extreme environments.</title>
        <authorList>
            <person name="Coleine C."/>
            <person name="Stajich J.E."/>
            <person name="Selbmann L."/>
        </authorList>
    </citation>
    <scope>NUCLEOTIDE SEQUENCE [LARGE SCALE GENOMIC DNA]</scope>
    <source>
        <strain evidence="2 3">CCFEE 536</strain>
    </source>
</reference>
<evidence type="ECO:0000256" key="1">
    <source>
        <dbReference type="SAM" id="MobiDB-lite"/>
    </source>
</evidence>
<accession>A0ABR0KUW8</accession>
<name>A0ABR0KUW8_9PEZI</name>
<comment type="caution">
    <text evidence="2">The sequence shown here is derived from an EMBL/GenBank/DDBJ whole genome shotgun (WGS) entry which is preliminary data.</text>
</comment>
<feature type="compositionally biased region" description="Polar residues" evidence="1">
    <location>
        <begin position="178"/>
        <end position="187"/>
    </location>
</feature>
<proteinExistence type="predicted"/>
<feature type="compositionally biased region" description="Basic and acidic residues" evidence="1">
    <location>
        <begin position="504"/>
        <end position="518"/>
    </location>
</feature>
<evidence type="ECO:0000313" key="2">
    <source>
        <dbReference type="EMBL" id="KAK5129575.1"/>
    </source>
</evidence>
<feature type="compositionally biased region" description="Low complexity" evidence="1">
    <location>
        <begin position="591"/>
        <end position="600"/>
    </location>
</feature>
<feature type="region of interest" description="Disordered" evidence="1">
    <location>
        <begin position="289"/>
        <end position="391"/>
    </location>
</feature>
<feature type="compositionally biased region" description="Low complexity" evidence="1">
    <location>
        <begin position="520"/>
        <end position="536"/>
    </location>
</feature>
<feature type="compositionally biased region" description="Low complexity" evidence="1">
    <location>
        <begin position="295"/>
        <end position="313"/>
    </location>
</feature>
<evidence type="ECO:0000313" key="3">
    <source>
        <dbReference type="Proteomes" id="UP001357485"/>
    </source>
</evidence>
<feature type="compositionally biased region" description="Gly residues" evidence="1">
    <location>
        <begin position="605"/>
        <end position="615"/>
    </location>
</feature>